<dbReference type="EMBL" id="JACEIK010009051">
    <property type="protein sequence ID" value="MCE3051904.1"/>
    <property type="molecule type" value="Genomic_DNA"/>
</dbReference>
<keyword evidence="2" id="KW-1185">Reference proteome</keyword>
<dbReference type="PANTHER" id="PTHR35757">
    <property type="entry name" value="THERMOSOME SUBUNIT GAMMA"/>
    <property type="match status" value="1"/>
</dbReference>
<dbReference type="Proteomes" id="UP000823775">
    <property type="component" value="Unassembled WGS sequence"/>
</dbReference>
<dbReference type="Gene3D" id="3.40.50.300">
    <property type="entry name" value="P-loop containing nucleotide triphosphate hydrolases"/>
    <property type="match status" value="2"/>
</dbReference>
<accession>A0ABS8WRW9</accession>
<dbReference type="SUPFAM" id="SSF52540">
    <property type="entry name" value="P-loop containing nucleoside triphosphate hydrolases"/>
    <property type="match status" value="1"/>
</dbReference>
<evidence type="ECO:0008006" key="3">
    <source>
        <dbReference type="Google" id="ProtNLM"/>
    </source>
</evidence>
<evidence type="ECO:0000313" key="1">
    <source>
        <dbReference type="EMBL" id="MCE3051904.1"/>
    </source>
</evidence>
<evidence type="ECO:0000313" key="2">
    <source>
        <dbReference type="Proteomes" id="UP000823775"/>
    </source>
</evidence>
<reference evidence="1 2" key="1">
    <citation type="journal article" date="2021" name="BMC Genomics">
        <title>Datura genome reveals duplications of psychoactive alkaloid biosynthetic genes and high mutation rate following tissue culture.</title>
        <authorList>
            <person name="Rajewski A."/>
            <person name="Carter-House D."/>
            <person name="Stajich J."/>
            <person name="Litt A."/>
        </authorList>
    </citation>
    <scope>NUCLEOTIDE SEQUENCE [LARGE SCALE GENOMIC DNA]</scope>
    <source>
        <strain evidence="1">AR-01</strain>
    </source>
</reference>
<proteinExistence type="predicted"/>
<dbReference type="InterPro" id="IPR027417">
    <property type="entry name" value="P-loop_NTPase"/>
</dbReference>
<dbReference type="PANTHER" id="PTHR35757:SF1">
    <property type="entry name" value="THERMOSOME SUBUNIT GAMMA"/>
    <property type="match status" value="1"/>
</dbReference>
<gene>
    <name evidence="1" type="ORF">HAX54_051171</name>
</gene>
<name>A0ABS8WRW9_DATST</name>
<protein>
    <recommendedName>
        <fullName evidence="3">AAA+ ATPase domain-containing protein</fullName>
    </recommendedName>
</protein>
<comment type="caution">
    <text evidence="1">The sequence shown here is derived from an EMBL/GenBank/DDBJ whole genome shotgun (WGS) entry which is preliminary data.</text>
</comment>
<sequence length="517" mass="59774">MKIVNLHRYLEEQRKRKAIEACSQTKAKMDELEKQALGLKVGARRPPHMAFLGNPGTGKTMVARILGKLLHGPDRRKIQEAEGGFFVDEAYRLIPMQKSDDKDYGLEALEEIMSVMDSGKIVVIFAGYSEPMKRVIASNEGFCRRVTKFFHFDNFSSEDLAKILHLKMTNQADCSLLYGFKLHPSCSSGTIELPQKLYVILLEQSNRDSHILVSSTLEWILAKWAISGLQIPRFQAQKVFSRQLLIDNNDSPEQFLQNNSIADFMRFKKSTSSDDRVSTAELQTAVVTYRKKFPWSLLQPFLQVDLVSTIHIADKSTSQLYKRNLNHMIVFSMRWLDCLDYEGDNWYHADLDFETFKLLQLERRDFFTFARDMTLRSTKALVQPTIPEDLDHTGDPNFYGLLGCCRCLLLDFLSLETFMPDLGRRLREEFELVPSEVQWITAWSIRNRNLTTSSLPLLKQMAEVSGWPLNRYQTLALLIFSSVLALDLWFWELFFETTANWISQVASDIIQYVHMHN</sequence>
<organism evidence="1 2">
    <name type="scientific">Datura stramonium</name>
    <name type="common">Jimsonweed</name>
    <name type="synonym">Common thornapple</name>
    <dbReference type="NCBI Taxonomy" id="4076"/>
    <lineage>
        <taxon>Eukaryota</taxon>
        <taxon>Viridiplantae</taxon>
        <taxon>Streptophyta</taxon>
        <taxon>Embryophyta</taxon>
        <taxon>Tracheophyta</taxon>
        <taxon>Spermatophyta</taxon>
        <taxon>Magnoliopsida</taxon>
        <taxon>eudicotyledons</taxon>
        <taxon>Gunneridae</taxon>
        <taxon>Pentapetalae</taxon>
        <taxon>asterids</taxon>
        <taxon>lamiids</taxon>
        <taxon>Solanales</taxon>
        <taxon>Solanaceae</taxon>
        <taxon>Solanoideae</taxon>
        <taxon>Datureae</taxon>
        <taxon>Datura</taxon>
    </lineage>
</organism>